<keyword evidence="3" id="KW-0489">Methyltransferase</keyword>
<proteinExistence type="predicted"/>
<organism evidence="8 9">
    <name type="scientific">Gonium pectorale</name>
    <name type="common">Green alga</name>
    <dbReference type="NCBI Taxonomy" id="33097"/>
    <lineage>
        <taxon>Eukaryota</taxon>
        <taxon>Viridiplantae</taxon>
        <taxon>Chlorophyta</taxon>
        <taxon>core chlorophytes</taxon>
        <taxon>Chlorophyceae</taxon>
        <taxon>CS clade</taxon>
        <taxon>Chlamydomonadales</taxon>
        <taxon>Volvocaceae</taxon>
        <taxon>Gonium</taxon>
    </lineage>
</organism>
<comment type="catalytic activity">
    <reaction evidence="1">
        <text>guanosine(46) in tRNA + S-adenosyl-L-methionine = N(7)-methylguanosine(46) in tRNA + S-adenosyl-L-homocysteine</text>
        <dbReference type="Rhea" id="RHEA:42708"/>
        <dbReference type="Rhea" id="RHEA-COMP:10188"/>
        <dbReference type="Rhea" id="RHEA-COMP:10189"/>
        <dbReference type="ChEBI" id="CHEBI:57856"/>
        <dbReference type="ChEBI" id="CHEBI:59789"/>
        <dbReference type="ChEBI" id="CHEBI:74269"/>
        <dbReference type="ChEBI" id="CHEBI:74480"/>
        <dbReference type="EC" id="2.1.1.33"/>
    </reaction>
</comment>
<dbReference type="InterPro" id="IPR003358">
    <property type="entry name" value="tRNA_(Gua-N-7)_MeTrfase_Trmb"/>
</dbReference>
<evidence type="ECO:0000256" key="3">
    <source>
        <dbReference type="ARBA" id="ARBA00022603"/>
    </source>
</evidence>
<evidence type="ECO:0000256" key="7">
    <source>
        <dbReference type="SAM" id="MobiDB-lite"/>
    </source>
</evidence>
<reference evidence="9" key="1">
    <citation type="journal article" date="2016" name="Nat. Commun.">
        <title>The Gonium pectorale genome demonstrates co-option of cell cycle regulation during the evolution of multicellularity.</title>
        <authorList>
            <person name="Hanschen E.R."/>
            <person name="Marriage T.N."/>
            <person name="Ferris P.J."/>
            <person name="Hamaji T."/>
            <person name="Toyoda A."/>
            <person name="Fujiyama A."/>
            <person name="Neme R."/>
            <person name="Noguchi H."/>
            <person name="Minakuchi Y."/>
            <person name="Suzuki M."/>
            <person name="Kawai-Toyooka H."/>
            <person name="Smith D.R."/>
            <person name="Sparks H."/>
            <person name="Anderson J."/>
            <person name="Bakaric R."/>
            <person name="Luria V."/>
            <person name="Karger A."/>
            <person name="Kirschner M.W."/>
            <person name="Durand P.M."/>
            <person name="Michod R.E."/>
            <person name="Nozaki H."/>
            <person name="Olson B.J."/>
        </authorList>
    </citation>
    <scope>NUCLEOTIDE SEQUENCE [LARGE SCALE GENOMIC DNA]</scope>
    <source>
        <strain evidence="9">NIES-2863</strain>
    </source>
</reference>
<evidence type="ECO:0000313" key="8">
    <source>
        <dbReference type="EMBL" id="KXZ50537.1"/>
    </source>
</evidence>
<keyword evidence="9" id="KW-1185">Reference proteome</keyword>
<comment type="caution">
    <text evidence="8">The sequence shown here is derived from an EMBL/GenBank/DDBJ whole genome shotgun (WGS) entry which is preliminary data.</text>
</comment>
<evidence type="ECO:0000256" key="5">
    <source>
        <dbReference type="ARBA" id="ARBA00022691"/>
    </source>
</evidence>
<feature type="compositionally biased region" description="Acidic residues" evidence="7">
    <location>
        <begin position="257"/>
        <end position="274"/>
    </location>
</feature>
<dbReference type="Pfam" id="PF02390">
    <property type="entry name" value="Methyltransf_4"/>
    <property type="match status" value="1"/>
</dbReference>
<dbReference type="EMBL" id="LSYV01000017">
    <property type="protein sequence ID" value="KXZ50537.1"/>
    <property type="molecule type" value="Genomic_DNA"/>
</dbReference>
<evidence type="ECO:0000256" key="6">
    <source>
        <dbReference type="ARBA" id="ARBA00022694"/>
    </source>
</evidence>
<accession>A0A150GL73</accession>
<evidence type="ECO:0000256" key="2">
    <source>
        <dbReference type="ARBA" id="ARBA00011977"/>
    </source>
</evidence>
<keyword evidence="4" id="KW-0808">Transferase</keyword>
<dbReference type="InterPro" id="IPR029063">
    <property type="entry name" value="SAM-dependent_MTases_sf"/>
</dbReference>
<dbReference type="PANTHER" id="PTHR23417:SF21">
    <property type="entry name" value="TRNA (GUANINE-N(7)-)-METHYLTRANSFERASE"/>
    <property type="match status" value="1"/>
</dbReference>
<dbReference type="OrthoDB" id="47276at2759"/>
<keyword evidence="5" id="KW-0949">S-adenosyl-L-methionine</keyword>
<dbReference type="EC" id="2.1.1.33" evidence="2"/>
<evidence type="ECO:0000313" key="9">
    <source>
        <dbReference type="Proteomes" id="UP000075714"/>
    </source>
</evidence>
<sequence>MELWDGTGKTRVRQHVNPLRRDFQTPPPPPDWTSVYSDPTLPLALDIGSGYGRFLLLLQRNNPERRVNYLGIEIRRAVRRPWWSQDVHYVFANATVSVATLLAGYPGPLTDVFIQFPDPHFKRRHHKRRVVQPQLVAALRALMPSGGRLLLQSDVEEVTVAMRNTFELYGGDAFELAPQHAEGPVFHSRPTAPAASACCGGGEAASSSGAFAASTGLGGGQGAGAGAAAGTQLHHLSDGGGWAADGAGAGSSTESDAGADSEGDGESANDDEDGDIANMVSQWAAGGWLMNNPIGTPTEREHYVGQQGLPVYRVLLVRK</sequence>
<evidence type="ECO:0000256" key="1">
    <source>
        <dbReference type="ARBA" id="ARBA00000142"/>
    </source>
</evidence>
<dbReference type="GO" id="GO:0043527">
    <property type="term" value="C:tRNA methyltransferase complex"/>
    <property type="evidence" value="ECO:0007669"/>
    <property type="project" value="TreeGrafter"/>
</dbReference>
<dbReference type="STRING" id="33097.A0A150GL73"/>
<gene>
    <name evidence="8" type="ORF">GPECTOR_16g712</name>
</gene>
<feature type="region of interest" description="Disordered" evidence="7">
    <location>
        <begin position="238"/>
        <end position="274"/>
    </location>
</feature>
<keyword evidence="6" id="KW-0819">tRNA processing</keyword>
<name>A0A150GL73_GONPE</name>
<dbReference type="GO" id="GO:0008176">
    <property type="term" value="F:tRNA (guanine(46)-N7)-methyltransferase activity"/>
    <property type="evidence" value="ECO:0007669"/>
    <property type="project" value="UniProtKB-EC"/>
</dbReference>
<dbReference type="PROSITE" id="PS51625">
    <property type="entry name" value="SAM_MT_TRMB"/>
    <property type="match status" value="1"/>
</dbReference>
<dbReference type="Proteomes" id="UP000075714">
    <property type="component" value="Unassembled WGS sequence"/>
</dbReference>
<dbReference type="PANTHER" id="PTHR23417">
    <property type="entry name" value="3-DEOXY-D-MANNO-OCTULOSONIC-ACID TRANSFERASE/TRNA GUANINE-N 7 - -METHYLTRANSFERASE"/>
    <property type="match status" value="1"/>
</dbReference>
<protein>
    <recommendedName>
        <fullName evidence="2">tRNA (guanine(46)-N(7))-methyltransferase</fullName>
        <ecNumber evidence="2">2.1.1.33</ecNumber>
    </recommendedName>
</protein>
<feature type="compositionally biased region" description="Gly residues" evidence="7">
    <location>
        <begin position="238"/>
        <end position="249"/>
    </location>
</feature>
<dbReference type="Gene3D" id="3.40.50.150">
    <property type="entry name" value="Vaccinia Virus protein VP39"/>
    <property type="match status" value="1"/>
</dbReference>
<evidence type="ECO:0000256" key="4">
    <source>
        <dbReference type="ARBA" id="ARBA00022679"/>
    </source>
</evidence>
<dbReference type="AlphaFoldDB" id="A0A150GL73"/>
<dbReference type="SUPFAM" id="SSF53335">
    <property type="entry name" value="S-adenosyl-L-methionine-dependent methyltransferases"/>
    <property type="match status" value="1"/>
</dbReference>